<dbReference type="GO" id="GO:0000166">
    <property type="term" value="F:nucleotide binding"/>
    <property type="evidence" value="ECO:0007669"/>
    <property type="project" value="InterPro"/>
</dbReference>
<reference evidence="3" key="1">
    <citation type="submission" date="2021-06" db="EMBL/GenBank/DDBJ databases">
        <authorList>
            <person name="Criscuolo A."/>
        </authorList>
    </citation>
    <scope>NUCLEOTIDE SEQUENCE</scope>
    <source>
        <strain evidence="3">CIP111600</strain>
    </source>
</reference>
<feature type="domain" description="GFO/IDH/MocA-like oxidoreductase" evidence="2">
    <location>
        <begin position="140"/>
        <end position="263"/>
    </location>
</feature>
<name>A0A916NIV7_9BACL</name>
<dbReference type="Pfam" id="PF01408">
    <property type="entry name" value="GFO_IDH_MocA"/>
    <property type="match status" value="1"/>
</dbReference>
<dbReference type="EC" id="1.1.1.369" evidence="3"/>
<sequence length="395" mass="44476">MIPGNGKVNIGIIGMGNMGQLYLEQLSRIDRCRVVSVWSQKEEKVRKLSAEHQVQGYTDYLALLDAGDVDAVIVATPHYQHTQMAIEALRRNIHVLVEKPVAAHTKDAERMIAAHEEQKRHHPDLVFAAIYQQRTSEHWRIVKEMIESGKFGKLLRYSWTNTSWFRPQAYFNVGNWRGTWSGEGGGVLLNQCAHNLDILWWLFGLPQSITATASFGKYHHIEVEDEVQALLQHEGGLVGSFIASTAECPGTDRLEIVGEYGKLVYEDKKITMRINEQSALDYIRQSQQAFGTVKSHGEELEFTGTKGPGHERILEDFVQAILERKAPLVPAAEGLNSLMMINGMVLSALRESRVLLPLDGGEFERTLQSLIERSTYSKPAANNDNVHVDVKDSFR</sequence>
<dbReference type="InterPro" id="IPR000683">
    <property type="entry name" value="Gfo/Idh/MocA-like_OxRdtase_N"/>
</dbReference>
<dbReference type="InterPro" id="IPR052515">
    <property type="entry name" value="Gfo/Idh/MocA_Oxidoreductase"/>
</dbReference>
<keyword evidence="3" id="KW-0560">Oxidoreductase</keyword>
<keyword evidence="4" id="KW-1185">Reference proteome</keyword>
<accession>A0A916NIV7</accession>
<protein>
    <submittedName>
        <fullName evidence="3">Inositol 2-dehydrogenase/D-chiro-inositol 3-dehydrogenase</fullName>
        <ecNumber evidence="3">1.1.1.369</ecNumber>
    </submittedName>
</protein>
<dbReference type="PANTHER" id="PTHR43249">
    <property type="entry name" value="UDP-N-ACETYL-2-AMINO-2-DEOXY-D-GLUCURONATE OXIDASE"/>
    <property type="match status" value="1"/>
</dbReference>
<evidence type="ECO:0000259" key="2">
    <source>
        <dbReference type="Pfam" id="PF22725"/>
    </source>
</evidence>
<evidence type="ECO:0000313" key="3">
    <source>
        <dbReference type="EMBL" id="CAG7619672.1"/>
    </source>
</evidence>
<dbReference type="EMBL" id="CAJVAS010000007">
    <property type="protein sequence ID" value="CAG7619672.1"/>
    <property type="molecule type" value="Genomic_DNA"/>
</dbReference>
<proteinExistence type="predicted"/>
<dbReference type="AlphaFoldDB" id="A0A916NIV7"/>
<dbReference type="RefSeq" id="WP_218092007.1">
    <property type="nucleotide sequence ID" value="NZ_CAJVAS010000007.1"/>
</dbReference>
<evidence type="ECO:0000259" key="1">
    <source>
        <dbReference type="Pfam" id="PF01408"/>
    </source>
</evidence>
<evidence type="ECO:0000313" key="4">
    <source>
        <dbReference type="Proteomes" id="UP000693672"/>
    </source>
</evidence>
<dbReference type="Proteomes" id="UP000693672">
    <property type="component" value="Unassembled WGS sequence"/>
</dbReference>
<feature type="domain" description="Gfo/Idh/MocA-like oxidoreductase N-terminal" evidence="1">
    <location>
        <begin position="8"/>
        <end position="120"/>
    </location>
</feature>
<dbReference type="PANTHER" id="PTHR43249:SF1">
    <property type="entry name" value="D-GLUCOSIDE 3-DEHYDROGENASE"/>
    <property type="match status" value="1"/>
</dbReference>
<dbReference type="Pfam" id="PF22725">
    <property type="entry name" value="GFO_IDH_MocA_C3"/>
    <property type="match status" value="1"/>
</dbReference>
<dbReference type="InterPro" id="IPR055170">
    <property type="entry name" value="GFO_IDH_MocA-like_dom"/>
</dbReference>
<gene>
    <name evidence="3" type="primary">iolG_18</name>
    <name evidence="3" type="ORF">PAESOLCIP111_02230</name>
</gene>
<organism evidence="3 4">
    <name type="scientific">Paenibacillus solanacearum</name>
    <dbReference type="NCBI Taxonomy" id="2048548"/>
    <lineage>
        <taxon>Bacteria</taxon>
        <taxon>Bacillati</taxon>
        <taxon>Bacillota</taxon>
        <taxon>Bacilli</taxon>
        <taxon>Bacillales</taxon>
        <taxon>Paenibacillaceae</taxon>
        <taxon>Paenibacillus</taxon>
    </lineage>
</organism>
<dbReference type="GO" id="GO:0016491">
    <property type="term" value="F:oxidoreductase activity"/>
    <property type="evidence" value="ECO:0007669"/>
    <property type="project" value="UniProtKB-KW"/>
</dbReference>
<comment type="caution">
    <text evidence="3">The sequence shown here is derived from an EMBL/GenBank/DDBJ whole genome shotgun (WGS) entry which is preliminary data.</text>
</comment>